<proteinExistence type="predicted"/>
<dbReference type="GeneID" id="6013028"/>
<dbReference type="KEGG" id="cci:CC1G_07568"/>
<dbReference type="Pfam" id="PF12937">
    <property type="entry name" value="F-box-like"/>
    <property type="match status" value="1"/>
</dbReference>
<dbReference type="Gene3D" id="1.20.1280.50">
    <property type="match status" value="1"/>
</dbReference>
<sequence>MNKFRAEELALPEEILSLAFSGLSKYDLYTCAQVCRRFNRLAVQQVLDETGLWDPTRYCSLMLDEDGPELDSLAFVLVSAHIKSFGNLTLTLTAFTCPRELASRLRRVTQFLQSVITSVDNFRLDVKFQGSLRSPSRNHPGALEDALEALFNTVVARSCVNFEMNDYAGEVIRGFEYEPSGEGPFSTNSILQDELRYIRDSHPPRYSYRSLKYGLTEPAQVQQINVTLGMLRPPFSEWMFSLLANSSVTTLYISIWDDLELDEEEIKFIMHRCATMGTSIDSLLVGIHCPGIFWPVISCLNHFSKTLKSLRIYASPYEWRDGERPDDFSLSLPELTSLELMPVGMRALFSPPVHSISLPKLSEITLMSSEDCEECEYLDAKLSGSDTEREREMDVGGRRLALVSRYKNVYPSSRLQRLARPKDQTETPSGGATRVKDDWS</sequence>
<evidence type="ECO:0000313" key="3">
    <source>
        <dbReference type="EMBL" id="EAU85298.1"/>
    </source>
</evidence>
<dbReference type="PROSITE" id="PS50181">
    <property type="entry name" value="FBOX"/>
    <property type="match status" value="1"/>
</dbReference>
<dbReference type="RefSeq" id="XP_001836485.1">
    <property type="nucleotide sequence ID" value="XM_001836433.1"/>
</dbReference>
<accession>A8NUM1</accession>
<feature type="region of interest" description="Disordered" evidence="1">
    <location>
        <begin position="414"/>
        <end position="440"/>
    </location>
</feature>
<evidence type="ECO:0000256" key="1">
    <source>
        <dbReference type="SAM" id="MobiDB-lite"/>
    </source>
</evidence>
<dbReference type="InterPro" id="IPR001810">
    <property type="entry name" value="F-box_dom"/>
</dbReference>
<dbReference type="InParanoid" id="A8NUM1"/>
<protein>
    <recommendedName>
        <fullName evidence="2">F-box domain-containing protein</fullName>
    </recommendedName>
</protein>
<dbReference type="EMBL" id="AACS02000004">
    <property type="protein sequence ID" value="EAU85298.1"/>
    <property type="molecule type" value="Genomic_DNA"/>
</dbReference>
<evidence type="ECO:0000313" key="4">
    <source>
        <dbReference type="Proteomes" id="UP000001861"/>
    </source>
</evidence>
<keyword evidence="4" id="KW-1185">Reference proteome</keyword>
<dbReference type="InterPro" id="IPR036047">
    <property type="entry name" value="F-box-like_dom_sf"/>
</dbReference>
<evidence type="ECO:0000259" key="2">
    <source>
        <dbReference type="PROSITE" id="PS50181"/>
    </source>
</evidence>
<feature type="domain" description="F-box" evidence="2">
    <location>
        <begin position="5"/>
        <end position="56"/>
    </location>
</feature>
<dbReference type="SUPFAM" id="SSF81383">
    <property type="entry name" value="F-box domain"/>
    <property type="match status" value="1"/>
</dbReference>
<dbReference type="VEuPathDB" id="FungiDB:CC1G_07568"/>
<dbReference type="STRING" id="240176.A8NUM1"/>
<gene>
    <name evidence="3" type="ORF">CC1G_07568</name>
</gene>
<dbReference type="OrthoDB" id="2948607at2759"/>
<dbReference type="AlphaFoldDB" id="A8NUM1"/>
<reference evidence="3 4" key="1">
    <citation type="journal article" date="2010" name="Proc. Natl. Acad. Sci. U.S.A.">
        <title>Insights into evolution of multicellular fungi from the assembled chromosomes of the mushroom Coprinopsis cinerea (Coprinus cinereus).</title>
        <authorList>
            <person name="Stajich J.E."/>
            <person name="Wilke S.K."/>
            <person name="Ahren D."/>
            <person name="Au C.H."/>
            <person name="Birren B.W."/>
            <person name="Borodovsky M."/>
            <person name="Burns C."/>
            <person name="Canback B."/>
            <person name="Casselton L.A."/>
            <person name="Cheng C.K."/>
            <person name="Deng J."/>
            <person name="Dietrich F.S."/>
            <person name="Fargo D.C."/>
            <person name="Farman M.L."/>
            <person name="Gathman A.C."/>
            <person name="Goldberg J."/>
            <person name="Guigo R."/>
            <person name="Hoegger P.J."/>
            <person name="Hooker J.B."/>
            <person name="Huggins A."/>
            <person name="James T.Y."/>
            <person name="Kamada T."/>
            <person name="Kilaru S."/>
            <person name="Kodira C."/>
            <person name="Kues U."/>
            <person name="Kupfer D."/>
            <person name="Kwan H.S."/>
            <person name="Lomsadze A."/>
            <person name="Li W."/>
            <person name="Lilly W.W."/>
            <person name="Ma L.J."/>
            <person name="Mackey A.J."/>
            <person name="Manning G."/>
            <person name="Martin F."/>
            <person name="Muraguchi H."/>
            <person name="Natvig D.O."/>
            <person name="Palmerini H."/>
            <person name="Ramesh M.A."/>
            <person name="Rehmeyer C.J."/>
            <person name="Roe B.A."/>
            <person name="Shenoy N."/>
            <person name="Stanke M."/>
            <person name="Ter-Hovhannisyan V."/>
            <person name="Tunlid A."/>
            <person name="Velagapudi R."/>
            <person name="Vision T.J."/>
            <person name="Zeng Q."/>
            <person name="Zolan M.E."/>
            <person name="Pukkila P.J."/>
        </authorList>
    </citation>
    <scope>NUCLEOTIDE SEQUENCE [LARGE SCALE GENOMIC DNA]</scope>
    <source>
        <strain evidence="4">Okayama-7 / 130 / ATCC MYA-4618 / FGSC 9003</strain>
    </source>
</reference>
<organism evidence="3 4">
    <name type="scientific">Coprinopsis cinerea (strain Okayama-7 / 130 / ATCC MYA-4618 / FGSC 9003)</name>
    <name type="common">Inky cap fungus</name>
    <name type="synonym">Hormographiella aspergillata</name>
    <dbReference type="NCBI Taxonomy" id="240176"/>
    <lineage>
        <taxon>Eukaryota</taxon>
        <taxon>Fungi</taxon>
        <taxon>Dikarya</taxon>
        <taxon>Basidiomycota</taxon>
        <taxon>Agaricomycotina</taxon>
        <taxon>Agaricomycetes</taxon>
        <taxon>Agaricomycetidae</taxon>
        <taxon>Agaricales</taxon>
        <taxon>Agaricineae</taxon>
        <taxon>Psathyrellaceae</taxon>
        <taxon>Coprinopsis</taxon>
    </lineage>
</organism>
<comment type="caution">
    <text evidence="3">The sequence shown here is derived from an EMBL/GenBank/DDBJ whole genome shotgun (WGS) entry which is preliminary data.</text>
</comment>
<name>A8NUM1_COPC7</name>
<dbReference type="Proteomes" id="UP000001861">
    <property type="component" value="Unassembled WGS sequence"/>
</dbReference>